<feature type="signal peptide" evidence="1">
    <location>
        <begin position="1"/>
        <end position="18"/>
    </location>
</feature>
<evidence type="ECO:0000256" key="1">
    <source>
        <dbReference type="SAM" id="SignalP"/>
    </source>
</evidence>
<dbReference type="OrthoDB" id="9801692at2"/>
<proteinExistence type="predicted"/>
<comment type="caution">
    <text evidence="2">The sequence shown here is derived from an EMBL/GenBank/DDBJ whole genome shotgun (WGS) entry which is preliminary data.</text>
</comment>
<dbReference type="RefSeq" id="WP_035513363.1">
    <property type="nucleotide sequence ID" value="NZ_KN234745.1"/>
</dbReference>
<organism evidence="2 3">
    <name type="scientific">Pseudohaliea rubra DSM 19751</name>
    <dbReference type="NCBI Taxonomy" id="1265313"/>
    <lineage>
        <taxon>Bacteria</taxon>
        <taxon>Pseudomonadati</taxon>
        <taxon>Pseudomonadota</taxon>
        <taxon>Gammaproteobacteria</taxon>
        <taxon>Cellvibrionales</taxon>
        <taxon>Halieaceae</taxon>
        <taxon>Pseudohaliea</taxon>
    </lineage>
</organism>
<dbReference type="PATRIC" id="fig|1265313.6.peg.1806"/>
<evidence type="ECO:0000313" key="2">
    <source>
        <dbReference type="EMBL" id="KGE03448.1"/>
    </source>
</evidence>
<evidence type="ECO:0008006" key="4">
    <source>
        <dbReference type="Google" id="ProtNLM"/>
    </source>
</evidence>
<keyword evidence="1" id="KW-0732">Signal</keyword>
<dbReference type="InterPro" id="IPR016980">
    <property type="entry name" value="S-AdoMet-dep_MeTrfase_Alr7345"/>
</dbReference>
<feature type="chain" id="PRO_5001919641" description="Methyltransferase" evidence="1">
    <location>
        <begin position="19"/>
        <end position="264"/>
    </location>
</feature>
<evidence type="ECO:0000313" key="3">
    <source>
        <dbReference type="Proteomes" id="UP000029640"/>
    </source>
</evidence>
<dbReference type="eggNOG" id="COG4798">
    <property type="taxonomic scope" value="Bacteria"/>
</dbReference>
<dbReference type="Gene3D" id="3.40.50.150">
    <property type="entry name" value="Vaccinia Virus protein VP39"/>
    <property type="match status" value="1"/>
</dbReference>
<protein>
    <recommendedName>
        <fullName evidence="4">Methyltransferase</fullName>
    </recommendedName>
</protein>
<accession>A0A095VQR3</accession>
<dbReference type="Proteomes" id="UP000029640">
    <property type="component" value="Unassembled WGS sequence"/>
</dbReference>
<dbReference type="EMBL" id="AUVB01000054">
    <property type="protein sequence ID" value="KGE03448.1"/>
    <property type="molecule type" value="Genomic_DNA"/>
</dbReference>
<dbReference type="STRING" id="1265313.HRUBRA_01827"/>
<keyword evidence="3" id="KW-1185">Reference proteome</keyword>
<sequence>MKFLLPLLVALFILPAQAGPDYSAALAGEHRSENNRARDAWRHPGETLAFFGLEPGMTVVELSPGGGWYTEVLASLLKEQGTLYAAHADVNGGAYGRRSLGGFLGKLGADDAIYGDVIVSTLAPPATIDIAPAASADMVLAFRNVHSWLRAGALDDVFAAAFEALKPGGVFGIVQHRAPEGRSVEAMKSSGYVTEQLVIAAAEAAGFEFAGRAGINANPKDSADHPEGVWTLPPILALGDQDRERYLAIGESDRMTLKFVKPAN</sequence>
<reference evidence="2 3" key="1">
    <citation type="journal article" date="2014" name="Genome Announc.">
        <title>Genome Sequence of Gammaproteobacterial Pseudohaliea rubra Type Strain DSM 19751, Isolated from Coastal Seawater of the Mediterranean Sea.</title>
        <authorList>
            <person name="Spring S."/>
            <person name="Fiebig A."/>
            <person name="Riedel T."/>
            <person name="Goker M."/>
            <person name="Klenk H.P."/>
        </authorList>
    </citation>
    <scope>NUCLEOTIDE SEQUENCE [LARGE SCALE GENOMIC DNA]</scope>
    <source>
        <strain evidence="2 3">DSM 19751</strain>
    </source>
</reference>
<gene>
    <name evidence="2" type="ORF">HRUBRA_01827</name>
</gene>
<dbReference type="AlphaFoldDB" id="A0A095VQR3"/>
<dbReference type="SUPFAM" id="SSF53335">
    <property type="entry name" value="S-adenosyl-L-methionine-dependent methyltransferases"/>
    <property type="match status" value="1"/>
</dbReference>
<dbReference type="InterPro" id="IPR029063">
    <property type="entry name" value="SAM-dependent_MTases_sf"/>
</dbReference>
<dbReference type="PIRSF" id="PIRSF031679">
    <property type="entry name" value="Mtase_Alr7345_prd"/>
    <property type="match status" value="1"/>
</dbReference>
<name>A0A095VQR3_9GAMM</name>
<dbReference type="HOGENOM" id="CLU_072291_0_0_6"/>